<dbReference type="Proteomes" id="UP001550044">
    <property type="component" value="Unassembled WGS sequence"/>
</dbReference>
<comment type="caution">
    <text evidence="2">The sequence shown here is derived from an EMBL/GenBank/DDBJ whole genome shotgun (WGS) entry which is preliminary data.</text>
</comment>
<evidence type="ECO:0000256" key="1">
    <source>
        <dbReference type="SAM" id="MobiDB-lite"/>
    </source>
</evidence>
<dbReference type="EMBL" id="JBEXIP010000004">
    <property type="protein sequence ID" value="MET8432573.1"/>
    <property type="molecule type" value="Genomic_DNA"/>
</dbReference>
<accession>A0ABV2U408</accession>
<evidence type="ECO:0000313" key="2">
    <source>
        <dbReference type="EMBL" id="MET8432573.1"/>
    </source>
</evidence>
<organism evidence="2 3">
    <name type="scientific">Streptomyces sp. 900116325</name>
    <dbReference type="NCBI Taxonomy" id="3154295"/>
    <lineage>
        <taxon>Bacteria</taxon>
        <taxon>Bacillati</taxon>
        <taxon>Actinomycetota</taxon>
        <taxon>Actinomycetes</taxon>
        <taxon>Kitasatosporales</taxon>
        <taxon>Streptomycetaceae</taxon>
        <taxon>Streptomyces</taxon>
    </lineage>
</organism>
<keyword evidence="3" id="KW-1185">Reference proteome</keyword>
<protein>
    <submittedName>
        <fullName evidence="2">Uncharacterized protein</fullName>
    </submittedName>
</protein>
<feature type="compositionally biased region" description="Basic and acidic residues" evidence="1">
    <location>
        <begin position="46"/>
        <end position="65"/>
    </location>
</feature>
<name>A0ABV2U408_9ACTN</name>
<feature type="region of interest" description="Disordered" evidence="1">
    <location>
        <begin position="39"/>
        <end position="65"/>
    </location>
</feature>
<sequence>MTHTGSRFGAENLRGAHDSILALDGADVSTHLGEVAPGTHEAVAAHSDRETPVRDGRSRDRGHAA</sequence>
<dbReference type="RefSeq" id="WP_356495981.1">
    <property type="nucleotide sequence ID" value="NZ_JBEXEF010000077.1"/>
</dbReference>
<reference evidence="2 3" key="1">
    <citation type="submission" date="2024-06" db="EMBL/GenBank/DDBJ databases">
        <title>The Natural Products Discovery Center: Release of the First 8490 Sequenced Strains for Exploring Actinobacteria Biosynthetic Diversity.</title>
        <authorList>
            <person name="Kalkreuter E."/>
            <person name="Kautsar S.A."/>
            <person name="Yang D."/>
            <person name="Bader C.D."/>
            <person name="Teijaro C.N."/>
            <person name="Fluegel L."/>
            <person name="Davis C.M."/>
            <person name="Simpson J.R."/>
            <person name="Lauterbach L."/>
            <person name="Steele A.D."/>
            <person name="Gui C."/>
            <person name="Meng S."/>
            <person name="Li G."/>
            <person name="Viehrig K."/>
            <person name="Ye F."/>
            <person name="Su P."/>
            <person name="Kiefer A.F."/>
            <person name="Nichols A."/>
            <person name="Cepeda A.J."/>
            <person name="Yan W."/>
            <person name="Fan B."/>
            <person name="Jiang Y."/>
            <person name="Adhikari A."/>
            <person name="Zheng C.-J."/>
            <person name="Schuster L."/>
            <person name="Cowan T.M."/>
            <person name="Smanski M.J."/>
            <person name="Chevrette M.G."/>
            <person name="De Carvalho L.P.S."/>
            <person name="Shen B."/>
        </authorList>
    </citation>
    <scope>NUCLEOTIDE SEQUENCE [LARGE SCALE GENOMIC DNA]</scope>
    <source>
        <strain evidence="2 3">NPDC005137</strain>
    </source>
</reference>
<proteinExistence type="predicted"/>
<evidence type="ECO:0000313" key="3">
    <source>
        <dbReference type="Proteomes" id="UP001550044"/>
    </source>
</evidence>
<gene>
    <name evidence="2" type="ORF">ABZV61_07130</name>
</gene>